<dbReference type="Proteomes" id="UP000276215">
    <property type="component" value="Unassembled WGS sequence"/>
</dbReference>
<protein>
    <submittedName>
        <fullName evidence="2">Uncharacterized protein</fullName>
    </submittedName>
</protein>
<reference evidence="2 3" key="1">
    <citation type="journal article" date="2018" name="Nat. Ecol. Evol.">
        <title>Pezizomycetes genomes reveal the molecular basis of ectomycorrhizal truffle lifestyle.</title>
        <authorList>
            <person name="Murat C."/>
            <person name="Payen T."/>
            <person name="Noel B."/>
            <person name="Kuo A."/>
            <person name="Morin E."/>
            <person name="Chen J."/>
            <person name="Kohler A."/>
            <person name="Krizsan K."/>
            <person name="Balestrini R."/>
            <person name="Da Silva C."/>
            <person name="Montanini B."/>
            <person name="Hainaut M."/>
            <person name="Levati E."/>
            <person name="Barry K.W."/>
            <person name="Belfiori B."/>
            <person name="Cichocki N."/>
            <person name="Clum A."/>
            <person name="Dockter R.B."/>
            <person name="Fauchery L."/>
            <person name="Guy J."/>
            <person name="Iotti M."/>
            <person name="Le Tacon F."/>
            <person name="Lindquist E.A."/>
            <person name="Lipzen A."/>
            <person name="Malagnac F."/>
            <person name="Mello A."/>
            <person name="Molinier V."/>
            <person name="Miyauchi S."/>
            <person name="Poulain J."/>
            <person name="Riccioni C."/>
            <person name="Rubini A."/>
            <person name="Sitrit Y."/>
            <person name="Splivallo R."/>
            <person name="Traeger S."/>
            <person name="Wang M."/>
            <person name="Zifcakova L."/>
            <person name="Wipf D."/>
            <person name="Zambonelli A."/>
            <person name="Paolocci F."/>
            <person name="Nowrousian M."/>
            <person name="Ottonello S."/>
            <person name="Baldrian P."/>
            <person name="Spatafora J.W."/>
            <person name="Henrissat B."/>
            <person name="Nagy L.G."/>
            <person name="Aury J.M."/>
            <person name="Wincker P."/>
            <person name="Grigoriev I.V."/>
            <person name="Bonfante P."/>
            <person name="Martin F.M."/>
        </authorList>
    </citation>
    <scope>NUCLEOTIDE SEQUENCE [LARGE SCALE GENOMIC DNA]</scope>
    <source>
        <strain evidence="2 3">120613-1</strain>
    </source>
</reference>
<feature type="compositionally biased region" description="Polar residues" evidence="1">
    <location>
        <begin position="403"/>
        <end position="415"/>
    </location>
</feature>
<feature type="non-terminal residue" evidence="2">
    <location>
        <position position="415"/>
    </location>
</feature>
<accession>A0A3N4JE16</accession>
<dbReference type="OrthoDB" id="5382953at2759"/>
<dbReference type="AlphaFoldDB" id="A0A3N4JE16"/>
<gene>
    <name evidence="2" type="ORF">L873DRAFT_1562961</name>
</gene>
<evidence type="ECO:0000256" key="1">
    <source>
        <dbReference type="SAM" id="MobiDB-lite"/>
    </source>
</evidence>
<dbReference type="STRING" id="1336337.A0A3N4JE16"/>
<organism evidence="2 3">
    <name type="scientific">Choiromyces venosus 120613-1</name>
    <dbReference type="NCBI Taxonomy" id="1336337"/>
    <lineage>
        <taxon>Eukaryota</taxon>
        <taxon>Fungi</taxon>
        <taxon>Dikarya</taxon>
        <taxon>Ascomycota</taxon>
        <taxon>Pezizomycotina</taxon>
        <taxon>Pezizomycetes</taxon>
        <taxon>Pezizales</taxon>
        <taxon>Tuberaceae</taxon>
        <taxon>Choiromyces</taxon>
    </lineage>
</organism>
<feature type="region of interest" description="Disordered" evidence="1">
    <location>
        <begin position="365"/>
        <end position="415"/>
    </location>
</feature>
<sequence>MLETNLFKPFNSKLDPEQYPQIELLDAVVYKHVPDGPDELCDLLDVHFIGSVRITGTIKTIPVQFRKMLKGFTYNILTLCQTDLPVNGIKRSKSDLLNKAIGATVTIPDVTVYSLESYDNPKMNSTIWALGYAGWYAITPSAEYRTHFVRSIEKALAWDVSLESGIGPNTKQVTVQQLFKRLMIRHPCCQSMSMAETIFRNHRKFLICKMLEPLKLTGSKKQVNWQNFCLWKWLNTNYTGIVREVEILKEKSKEDGESFRDKRTFDISHKYGFDSLESLALERKLKPHQLTTNWLVSSASKKCARYNLESILSLYQEKAKILRTLMALSCQLNWTESSAYSDLLHISEGIDLNGDWAETAALKGKNGGTGNGEAATTANLKLTPIDDMERDANPLSSPEFPQHPSTSSKGKSVLR</sequence>
<evidence type="ECO:0000313" key="2">
    <source>
        <dbReference type="EMBL" id="RPA95218.1"/>
    </source>
</evidence>
<dbReference type="EMBL" id="ML120428">
    <property type="protein sequence ID" value="RPA95218.1"/>
    <property type="molecule type" value="Genomic_DNA"/>
</dbReference>
<name>A0A3N4JE16_9PEZI</name>
<keyword evidence="3" id="KW-1185">Reference proteome</keyword>
<evidence type="ECO:0000313" key="3">
    <source>
        <dbReference type="Proteomes" id="UP000276215"/>
    </source>
</evidence>
<proteinExistence type="predicted"/>